<dbReference type="Gene3D" id="1.10.3720.10">
    <property type="entry name" value="MetI-like"/>
    <property type="match status" value="1"/>
</dbReference>
<keyword evidence="4" id="KW-1003">Cell membrane</keyword>
<evidence type="ECO:0000259" key="9">
    <source>
        <dbReference type="PROSITE" id="PS50928"/>
    </source>
</evidence>
<feature type="transmembrane region" description="Helical" evidence="8">
    <location>
        <begin position="69"/>
        <end position="89"/>
    </location>
</feature>
<dbReference type="InterPro" id="IPR000515">
    <property type="entry name" value="MetI-like"/>
</dbReference>
<gene>
    <name evidence="10" type="ORF">METZ01_LOCUS91745</name>
</gene>
<dbReference type="Pfam" id="PF00528">
    <property type="entry name" value="BPD_transp_1"/>
    <property type="match status" value="1"/>
</dbReference>
<proteinExistence type="inferred from homology"/>
<dbReference type="GO" id="GO:0055085">
    <property type="term" value="P:transmembrane transport"/>
    <property type="evidence" value="ECO:0007669"/>
    <property type="project" value="InterPro"/>
</dbReference>
<evidence type="ECO:0000256" key="3">
    <source>
        <dbReference type="ARBA" id="ARBA00022448"/>
    </source>
</evidence>
<keyword evidence="6 8" id="KW-1133">Transmembrane helix</keyword>
<sequence length="296" mass="33039">MLDEHGKAGSYRAGWAYLLFVVFVLLLPVFYIIYISFNEHGFGAAIYEFTVDWYRVVLSDRMLVASLEWTAYLALGAVASAVPLGLLAAKFCKSSRNKVPFVTLMLMPLFVPADIMGSSLLVFFKNLNGFFEWLSDRLGVTWFYGWFELGFLTALIGQIVYTLPYAFIVILITMSRYRVQQTEAARSCGATAWQAFWDVEFPQIRAGVFSACAFVTILSFNEATRTALLKGGFDTFQNVLVSQMLNIGMSGESYAMAGIMSVIPMVVIGSILIITLIRSDRLERVARAKAEPVMSN</sequence>
<dbReference type="SUPFAM" id="SSF161098">
    <property type="entry name" value="MetI-like"/>
    <property type="match status" value="1"/>
</dbReference>
<keyword evidence="7 8" id="KW-0472">Membrane</keyword>
<keyword evidence="3" id="KW-0813">Transport</keyword>
<accession>A0A381VFU0</accession>
<dbReference type="PROSITE" id="PS50928">
    <property type="entry name" value="ABC_TM1"/>
    <property type="match status" value="1"/>
</dbReference>
<dbReference type="AlphaFoldDB" id="A0A381VFU0"/>
<dbReference type="InterPro" id="IPR035906">
    <property type="entry name" value="MetI-like_sf"/>
</dbReference>
<dbReference type="PANTHER" id="PTHR43848:SF2">
    <property type="entry name" value="PUTRESCINE TRANSPORT SYSTEM PERMEASE PROTEIN POTI"/>
    <property type="match status" value="1"/>
</dbReference>
<dbReference type="EMBL" id="UINC01008648">
    <property type="protein sequence ID" value="SVA38891.1"/>
    <property type="molecule type" value="Genomic_DNA"/>
</dbReference>
<keyword evidence="5 8" id="KW-0812">Transmembrane</keyword>
<evidence type="ECO:0000313" key="10">
    <source>
        <dbReference type="EMBL" id="SVA38891.1"/>
    </source>
</evidence>
<evidence type="ECO:0000256" key="7">
    <source>
        <dbReference type="ARBA" id="ARBA00023136"/>
    </source>
</evidence>
<evidence type="ECO:0000256" key="4">
    <source>
        <dbReference type="ARBA" id="ARBA00022475"/>
    </source>
</evidence>
<reference evidence="10" key="1">
    <citation type="submission" date="2018-05" db="EMBL/GenBank/DDBJ databases">
        <authorList>
            <person name="Lanie J.A."/>
            <person name="Ng W.-L."/>
            <person name="Kazmierczak K.M."/>
            <person name="Andrzejewski T.M."/>
            <person name="Davidsen T.M."/>
            <person name="Wayne K.J."/>
            <person name="Tettelin H."/>
            <person name="Glass J.I."/>
            <person name="Rusch D."/>
            <person name="Podicherti R."/>
            <person name="Tsui H.-C.T."/>
            <person name="Winkler M.E."/>
        </authorList>
    </citation>
    <scope>NUCLEOTIDE SEQUENCE</scope>
</reference>
<dbReference type="GO" id="GO:0005886">
    <property type="term" value="C:plasma membrane"/>
    <property type="evidence" value="ECO:0007669"/>
    <property type="project" value="UniProtKB-SubCell"/>
</dbReference>
<evidence type="ECO:0000256" key="6">
    <source>
        <dbReference type="ARBA" id="ARBA00022989"/>
    </source>
</evidence>
<evidence type="ECO:0000256" key="8">
    <source>
        <dbReference type="SAM" id="Phobius"/>
    </source>
</evidence>
<feature type="transmembrane region" description="Helical" evidence="8">
    <location>
        <begin position="254"/>
        <end position="277"/>
    </location>
</feature>
<dbReference type="PANTHER" id="PTHR43848">
    <property type="entry name" value="PUTRESCINE TRANSPORT SYSTEM PERMEASE PROTEIN POTI"/>
    <property type="match status" value="1"/>
</dbReference>
<organism evidence="10">
    <name type="scientific">marine metagenome</name>
    <dbReference type="NCBI Taxonomy" id="408172"/>
    <lineage>
        <taxon>unclassified sequences</taxon>
        <taxon>metagenomes</taxon>
        <taxon>ecological metagenomes</taxon>
    </lineage>
</organism>
<feature type="domain" description="ABC transmembrane type-1" evidence="9">
    <location>
        <begin position="63"/>
        <end position="278"/>
    </location>
</feature>
<dbReference type="InterPro" id="IPR051789">
    <property type="entry name" value="Bact_Polyamine_Transport"/>
</dbReference>
<evidence type="ECO:0000256" key="2">
    <source>
        <dbReference type="ARBA" id="ARBA00007069"/>
    </source>
</evidence>
<comment type="subcellular location">
    <subcellularLocation>
        <location evidence="1">Cell membrane</location>
        <topology evidence="1">Multi-pass membrane protein</topology>
    </subcellularLocation>
</comment>
<feature type="transmembrane region" description="Helical" evidence="8">
    <location>
        <begin position="15"/>
        <end position="37"/>
    </location>
</feature>
<evidence type="ECO:0000256" key="5">
    <source>
        <dbReference type="ARBA" id="ARBA00022692"/>
    </source>
</evidence>
<comment type="similarity">
    <text evidence="2">Belongs to the binding-protein-dependent transport system permease family. CysTW subfamily.</text>
</comment>
<feature type="transmembrane region" description="Helical" evidence="8">
    <location>
        <begin position="144"/>
        <end position="172"/>
    </location>
</feature>
<feature type="transmembrane region" description="Helical" evidence="8">
    <location>
        <begin position="101"/>
        <end position="124"/>
    </location>
</feature>
<feature type="transmembrane region" description="Helical" evidence="8">
    <location>
        <begin position="204"/>
        <end position="221"/>
    </location>
</feature>
<name>A0A381VFU0_9ZZZZ</name>
<evidence type="ECO:0000256" key="1">
    <source>
        <dbReference type="ARBA" id="ARBA00004651"/>
    </source>
</evidence>
<dbReference type="CDD" id="cd06261">
    <property type="entry name" value="TM_PBP2"/>
    <property type="match status" value="1"/>
</dbReference>
<protein>
    <recommendedName>
        <fullName evidence="9">ABC transmembrane type-1 domain-containing protein</fullName>
    </recommendedName>
</protein>